<protein>
    <recommendedName>
        <fullName evidence="3">Secreted protein</fullName>
    </recommendedName>
</protein>
<reference evidence="1 2" key="1">
    <citation type="submission" date="2024-03" db="EMBL/GenBank/DDBJ databases">
        <title>Whole genome sequencing of Streptomyces racemochromogenes, to identify antimicrobial biosynthetic gene clusters.</title>
        <authorList>
            <person name="Suryawanshi P."/>
            <person name="Krishnaraj P.U."/>
            <person name="Arun Y.P."/>
            <person name="Suryawanshi M.P."/>
            <person name="Rakshit O."/>
        </authorList>
    </citation>
    <scope>NUCLEOTIDE SEQUENCE [LARGE SCALE GENOMIC DNA]</scope>
    <source>
        <strain evidence="1 2">AUDT626</strain>
    </source>
</reference>
<evidence type="ECO:0000313" key="1">
    <source>
        <dbReference type="EMBL" id="MFH7595335.1"/>
    </source>
</evidence>
<accession>A0ABW7PAZ2</accession>
<proteinExistence type="predicted"/>
<dbReference type="EMBL" id="JBBDHD010000017">
    <property type="protein sequence ID" value="MFH7595335.1"/>
    <property type="molecule type" value="Genomic_DNA"/>
</dbReference>
<name>A0ABW7PAZ2_9ACTN</name>
<sequence length="241" mass="25953">MSTLLTLLGPDDLASKGIDDVKRIARRLAVLGSAAMTLLASAVLPAPHALAQDRLFDPTEIGIRFNPDGDPGQCGGRTGDQWVEENRWTDVIRFDTDGRRGGCQLAFGVFDREGFMQNAGLTYEWRATPFADPNQCGNQGEHRVPIRSDVRTFGPGIRIDTDDRMGGCALTFAVQQTGITLVQLDFQYYADGNAGQCPNALPPGSTRTVSADRGPETIGIDTDSRPGGCTLRLRLRIDGGG</sequence>
<gene>
    <name evidence="1" type="ORF">WDV06_09555</name>
</gene>
<evidence type="ECO:0000313" key="2">
    <source>
        <dbReference type="Proteomes" id="UP001610631"/>
    </source>
</evidence>
<comment type="caution">
    <text evidence="1">The sequence shown here is derived from an EMBL/GenBank/DDBJ whole genome shotgun (WGS) entry which is preliminary data.</text>
</comment>
<organism evidence="1 2">
    <name type="scientific">Streptomyces racemochromogenes</name>
    <dbReference type="NCBI Taxonomy" id="67353"/>
    <lineage>
        <taxon>Bacteria</taxon>
        <taxon>Bacillati</taxon>
        <taxon>Actinomycetota</taxon>
        <taxon>Actinomycetes</taxon>
        <taxon>Kitasatosporales</taxon>
        <taxon>Streptomycetaceae</taxon>
        <taxon>Streptomyces</taxon>
    </lineage>
</organism>
<dbReference type="Proteomes" id="UP001610631">
    <property type="component" value="Unassembled WGS sequence"/>
</dbReference>
<dbReference type="RefSeq" id="WP_395509204.1">
    <property type="nucleotide sequence ID" value="NZ_JBBDHD010000017.1"/>
</dbReference>
<evidence type="ECO:0008006" key="3">
    <source>
        <dbReference type="Google" id="ProtNLM"/>
    </source>
</evidence>
<keyword evidence="2" id="KW-1185">Reference proteome</keyword>